<accession>A0A0N4XBA7</accession>
<dbReference type="AlphaFoldDB" id="A0A0N4XBA7"/>
<evidence type="ECO:0000313" key="3">
    <source>
        <dbReference type="Proteomes" id="UP000268014"/>
    </source>
</evidence>
<organism evidence="4">
    <name type="scientific">Haemonchus placei</name>
    <name type="common">Barber's pole worm</name>
    <dbReference type="NCBI Taxonomy" id="6290"/>
    <lineage>
        <taxon>Eukaryota</taxon>
        <taxon>Metazoa</taxon>
        <taxon>Ecdysozoa</taxon>
        <taxon>Nematoda</taxon>
        <taxon>Chromadorea</taxon>
        <taxon>Rhabditida</taxon>
        <taxon>Rhabditina</taxon>
        <taxon>Rhabditomorpha</taxon>
        <taxon>Strongyloidea</taxon>
        <taxon>Trichostrongylidae</taxon>
        <taxon>Haemonchus</taxon>
    </lineage>
</organism>
<protein>
    <submittedName>
        <fullName evidence="2 4">Uncharacterized protein</fullName>
    </submittedName>
</protein>
<dbReference type="EMBL" id="UZAF01023791">
    <property type="protein sequence ID" value="VDO91279.1"/>
    <property type="molecule type" value="Genomic_DNA"/>
</dbReference>
<feature type="region of interest" description="Disordered" evidence="1">
    <location>
        <begin position="1"/>
        <end position="27"/>
    </location>
</feature>
<dbReference type="WBParaSite" id="HPLM_0002165201-mRNA-1">
    <property type="protein sequence ID" value="HPLM_0002165201-mRNA-1"/>
    <property type="gene ID" value="HPLM_0002165201"/>
</dbReference>
<evidence type="ECO:0000313" key="2">
    <source>
        <dbReference type="EMBL" id="VDO91279.1"/>
    </source>
</evidence>
<evidence type="ECO:0000313" key="4">
    <source>
        <dbReference type="WBParaSite" id="HPLM_0002165201-mRNA-1"/>
    </source>
</evidence>
<reference evidence="2 3" key="2">
    <citation type="submission" date="2018-11" db="EMBL/GenBank/DDBJ databases">
        <authorList>
            <consortium name="Pathogen Informatics"/>
        </authorList>
    </citation>
    <scope>NUCLEOTIDE SEQUENCE [LARGE SCALE GENOMIC DNA]</scope>
    <source>
        <strain evidence="2 3">MHpl1</strain>
    </source>
</reference>
<evidence type="ECO:0000256" key="1">
    <source>
        <dbReference type="SAM" id="MobiDB-lite"/>
    </source>
</evidence>
<proteinExistence type="predicted"/>
<dbReference type="Proteomes" id="UP000268014">
    <property type="component" value="Unassembled WGS sequence"/>
</dbReference>
<gene>
    <name evidence="2" type="ORF">HPLM_LOCUS21641</name>
</gene>
<keyword evidence="3" id="KW-1185">Reference proteome</keyword>
<reference evidence="4" key="1">
    <citation type="submission" date="2017-02" db="UniProtKB">
        <authorList>
            <consortium name="WormBaseParasite"/>
        </authorList>
    </citation>
    <scope>IDENTIFICATION</scope>
</reference>
<name>A0A0N4XBA7_HAEPC</name>
<sequence length="69" mass="7387">MRSDANERSQQGHSFRQGKEEDDGVEGTTVGVFKGANEIVLNTKATAGATVAHLLDFMASLLTPMSTYV</sequence>